<accession>B4VQ26</accession>
<evidence type="ECO:0000256" key="4">
    <source>
        <dbReference type="ARBA" id="ARBA00022679"/>
    </source>
</evidence>
<evidence type="ECO:0000256" key="1">
    <source>
        <dbReference type="ARBA" id="ARBA00004651"/>
    </source>
</evidence>
<evidence type="ECO:0000313" key="10">
    <source>
        <dbReference type="EMBL" id="EDX76160.1"/>
    </source>
</evidence>
<evidence type="ECO:0000259" key="9">
    <source>
        <dbReference type="Pfam" id="PF13231"/>
    </source>
</evidence>
<feature type="transmembrane region" description="Helical" evidence="8">
    <location>
        <begin position="21"/>
        <end position="39"/>
    </location>
</feature>
<dbReference type="PANTHER" id="PTHR33908:SF11">
    <property type="entry name" value="MEMBRANE PROTEIN"/>
    <property type="match status" value="1"/>
</dbReference>
<dbReference type="EMBL" id="DS989847">
    <property type="protein sequence ID" value="EDX76160.1"/>
    <property type="molecule type" value="Genomic_DNA"/>
</dbReference>
<feature type="transmembrane region" description="Helical" evidence="8">
    <location>
        <begin position="335"/>
        <end position="353"/>
    </location>
</feature>
<dbReference type="STRING" id="118168.MC7420_5594"/>
<dbReference type="OrthoDB" id="495800at2"/>
<dbReference type="Pfam" id="PF13231">
    <property type="entry name" value="PMT_2"/>
    <property type="match status" value="1"/>
</dbReference>
<dbReference type="RefSeq" id="WP_006100648.1">
    <property type="nucleotide sequence ID" value="NZ_DS989847.1"/>
</dbReference>
<dbReference type="Proteomes" id="UP000003835">
    <property type="component" value="Unassembled WGS sequence"/>
</dbReference>
<sequence length="530" mass="60969">MKQLVKSSQNQQKVHLHYRDAFKLCIIVILLLGVLFRVVKLDHKFYWEDEVRTSLRISGYTETEIIEQVYNQNIPVKHLDKYKFPHPETSLMDTVQALMTHPEHSPLYYLMAYNWMKVWMQWFDNPVTVIRSLSVLISFLVFPSIYWLGRELFNSPFIAEISVAIVAISPLHIVYAQEARQYSLWTVAVLVSSATLLQALRLNTTRNWGVYALSLIIGLYCHLLFGLVVLAQGVYVFILHQCRLHKTVIRYCQSLLIGLIAFIPWTWVIFNAWLKSQNNLTQWGGKTSLSRLTNQWFRNINRAFFDADLGAANMIIIILAIYALYFLWRHAPKKVGLFIVAIVGISALTLMIPDLIFGSSLSTRLRYLIPSYLGIQIAFAYLFGTQMATVRTWKQRWWRICAIAIISGGVIGCMVSSPRAVTWSMDDNSDYYVKIGQVINQAPRPLVISDASPIRILTLSYRLEPKTWLQPLTTLTSATIPDNVNHVFLFKYTKHDTSRSLVDFNSTSKLVVQGQSLYLWEQLSLPNSAR</sequence>
<dbReference type="InterPro" id="IPR038731">
    <property type="entry name" value="RgtA/B/C-like"/>
</dbReference>
<dbReference type="GO" id="GO:0016763">
    <property type="term" value="F:pentosyltransferase activity"/>
    <property type="evidence" value="ECO:0007669"/>
    <property type="project" value="TreeGrafter"/>
</dbReference>
<dbReference type="eggNOG" id="COG5305">
    <property type="taxonomic scope" value="Bacteria"/>
</dbReference>
<keyword evidence="5 8" id="KW-0812">Transmembrane</keyword>
<evidence type="ECO:0000256" key="6">
    <source>
        <dbReference type="ARBA" id="ARBA00022989"/>
    </source>
</evidence>
<reference evidence="10 11" key="1">
    <citation type="submission" date="2008-07" db="EMBL/GenBank/DDBJ databases">
        <authorList>
            <person name="Tandeau de Marsac N."/>
            <person name="Ferriera S."/>
            <person name="Johnson J."/>
            <person name="Kravitz S."/>
            <person name="Beeson K."/>
            <person name="Sutton G."/>
            <person name="Rogers Y.-H."/>
            <person name="Friedman R."/>
            <person name="Frazier M."/>
            <person name="Venter J.C."/>
        </authorList>
    </citation>
    <scope>NUCLEOTIDE SEQUENCE [LARGE SCALE GENOMIC DNA]</scope>
    <source>
        <strain evidence="10 11">PCC 7420</strain>
    </source>
</reference>
<evidence type="ECO:0000256" key="8">
    <source>
        <dbReference type="SAM" id="Phobius"/>
    </source>
</evidence>
<feature type="transmembrane region" description="Helical" evidence="8">
    <location>
        <begin position="397"/>
        <end position="417"/>
    </location>
</feature>
<evidence type="ECO:0000313" key="11">
    <source>
        <dbReference type="Proteomes" id="UP000003835"/>
    </source>
</evidence>
<evidence type="ECO:0000256" key="7">
    <source>
        <dbReference type="ARBA" id="ARBA00023136"/>
    </source>
</evidence>
<keyword evidence="4" id="KW-0808">Transferase</keyword>
<keyword evidence="11" id="KW-1185">Reference proteome</keyword>
<feature type="transmembrane region" description="Helical" evidence="8">
    <location>
        <begin position="309"/>
        <end position="328"/>
    </location>
</feature>
<dbReference type="PANTHER" id="PTHR33908">
    <property type="entry name" value="MANNOSYLTRANSFERASE YKCB-RELATED"/>
    <property type="match status" value="1"/>
</dbReference>
<evidence type="ECO:0000256" key="2">
    <source>
        <dbReference type="ARBA" id="ARBA00022475"/>
    </source>
</evidence>
<name>B4VQ26_9CYAN</name>
<feature type="domain" description="Glycosyltransferase RgtA/B/C/D-like" evidence="9">
    <location>
        <begin position="115"/>
        <end position="266"/>
    </location>
</feature>
<feature type="transmembrane region" description="Helical" evidence="8">
    <location>
        <begin position="212"/>
        <end position="239"/>
    </location>
</feature>
<protein>
    <recommendedName>
        <fullName evidence="9">Glycosyltransferase RgtA/B/C/D-like domain-containing protein</fullName>
    </recommendedName>
</protein>
<comment type="subcellular location">
    <subcellularLocation>
        <location evidence="1">Cell membrane</location>
        <topology evidence="1">Multi-pass membrane protein</topology>
    </subcellularLocation>
</comment>
<keyword evidence="7 8" id="KW-0472">Membrane</keyword>
<keyword evidence="2" id="KW-1003">Cell membrane</keyword>
<organism evidence="10 11">
    <name type="scientific">Coleofasciculus chthonoplastes PCC 7420</name>
    <dbReference type="NCBI Taxonomy" id="118168"/>
    <lineage>
        <taxon>Bacteria</taxon>
        <taxon>Bacillati</taxon>
        <taxon>Cyanobacteriota</taxon>
        <taxon>Cyanophyceae</taxon>
        <taxon>Coleofasciculales</taxon>
        <taxon>Coleofasciculaceae</taxon>
        <taxon>Coleofasciculus</taxon>
    </lineage>
</organism>
<feature type="transmembrane region" description="Helical" evidence="8">
    <location>
        <begin position="365"/>
        <end position="385"/>
    </location>
</feature>
<gene>
    <name evidence="10" type="ORF">MC7420_5594</name>
</gene>
<feature type="transmembrane region" description="Helical" evidence="8">
    <location>
        <begin position="155"/>
        <end position="175"/>
    </location>
</feature>
<feature type="transmembrane region" description="Helical" evidence="8">
    <location>
        <begin position="251"/>
        <end position="274"/>
    </location>
</feature>
<evidence type="ECO:0000256" key="5">
    <source>
        <dbReference type="ARBA" id="ARBA00022692"/>
    </source>
</evidence>
<dbReference type="InterPro" id="IPR050297">
    <property type="entry name" value="LipidA_mod_glycosyltrf_83"/>
</dbReference>
<dbReference type="GO" id="GO:0009103">
    <property type="term" value="P:lipopolysaccharide biosynthetic process"/>
    <property type="evidence" value="ECO:0007669"/>
    <property type="project" value="UniProtKB-ARBA"/>
</dbReference>
<keyword evidence="6 8" id="KW-1133">Transmembrane helix</keyword>
<dbReference type="GO" id="GO:0005886">
    <property type="term" value="C:plasma membrane"/>
    <property type="evidence" value="ECO:0007669"/>
    <property type="project" value="UniProtKB-SubCell"/>
</dbReference>
<proteinExistence type="predicted"/>
<feature type="transmembrane region" description="Helical" evidence="8">
    <location>
        <begin position="182"/>
        <end position="200"/>
    </location>
</feature>
<dbReference type="HOGENOM" id="CLU_037292_0_0_3"/>
<keyword evidence="3" id="KW-0328">Glycosyltransferase</keyword>
<feature type="transmembrane region" description="Helical" evidence="8">
    <location>
        <begin position="130"/>
        <end position="149"/>
    </location>
</feature>
<evidence type="ECO:0000256" key="3">
    <source>
        <dbReference type="ARBA" id="ARBA00022676"/>
    </source>
</evidence>
<dbReference type="AlphaFoldDB" id="B4VQ26"/>